<organism evidence="1 2">
    <name type="scientific">Xylanibacter ruminicola</name>
    <name type="common">Prevotella ruminicola</name>
    <dbReference type="NCBI Taxonomy" id="839"/>
    <lineage>
        <taxon>Bacteria</taxon>
        <taxon>Pseudomonadati</taxon>
        <taxon>Bacteroidota</taxon>
        <taxon>Bacteroidia</taxon>
        <taxon>Bacteroidales</taxon>
        <taxon>Prevotellaceae</taxon>
        <taxon>Xylanibacter</taxon>
    </lineage>
</organism>
<dbReference type="EMBL" id="FRCJ01000004">
    <property type="protein sequence ID" value="SHM52947.1"/>
    <property type="molecule type" value="Genomic_DNA"/>
</dbReference>
<name>A0A1M7JKC3_XYLRU</name>
<gene>
    <name evidence="1" type="ORF">SAMN04488494_2079</name>
</gene>
<evidence type="ECO:0000313" key="1">
    <source>
        <dbReference type="EMBL" id="SHM52947.1"/>
    </source>
</evidence>
<proteinExistence type="predicted"/>
<protein>
    <submittedName>
        <fullName evidence="1">Uncharacterized protein</fullName>
    </submittedName>
</protein>
<dbReference type="Proteomes" id="UP000184280">
    <property type="component" value="Unassembled WGS sequence"/>
</dbReference>
<evidence type="ECO:0000313" key="2">
    <source>
        <dbReference type="Proteomes" id="UP000184280"/>
    </source>
</evidence>
<sequence>MQRLFLASSTLYGCIIYLGVSVILSADWKVFLGPKLQAGRKSSRFFCVLLIPDASGFVPDFLSMKKDSSVIENRVETLIAKDGPCGGAVKKNAGVIRRLRSTKDGRVRITVTAANAEKPFDPTAWYVAEVKRYSELKCRDMLNAPGKFAFPVEAYAATQALLLRRIAATDELKAVKEKLIIHGKVFIRVADKSHRVDLLKGCPYLKCFVKDASLNRTVNDFTDFARVPDLQIQQLRKLLALADGPVEYCDVVPQLHDKVKVIGGQLAKGKLFKDVKGEVTMTSGRKYATVILDGIGCFKFRLPASHLAKYK</sequence>
<reference evidence="1 2" key="1">
    <citation type="submission" date="2016-11" db="EMBL/GenBank/DDBJ databases">
        <authorList>
            <person name="Jaros S."/>
            <person name="Januszkiewicz K."/>
            <person name="Wedrychowicz H."/>
        </authorList>
    </citation>
    <scope>NUCLEOTIDE SEQUENCE [LARGE SCALE GENOMIC DNA]</scope>
    <source>
        <strain evidence="1 2">BPI-34</strain>
    </source>
</reference>
<accession>A0A1M7JKC3</accession>
<dbReference type="AlphaFoldDB" id="A0A1M7JKC3"/>